<organism evidence="5 6">
    <name type="scientific">Neptunomonas qingdaonensis</name>
    <dbReference type="NCBI Taxonomy" id="1045558"/>
    <lineage>
        <taxon>Bacteria</taxon>
        <taxon>Pseudomonadati</taxon>
        <taxon>Pseudomonadota</taxon>
        <taxon>Gammaproteobacteria</taxon>
        <taxon>Oceanospirillales</taxon>
        <taxon>Oceanospirillaceae</taxon>
        <taxon>Neptunomonas</taxon>
    </lineage>
</organism>
<keyword evidence="6" id="KW-1185">Reference proteome</keyword>
<evidence type="ECO:0000313" key="5">
    <source>
        <dbReference type="EMBL" id="SFG80809.1"/>
    </source>
</evidence>
<comment type="function">
    <text evidence="1">Mediates coordination of peptidoglycan synthesis and outer membrane constriction during cell division.</text>
</comment>
<dbReference type="SMART" id="SM00028">
    <property type="entry name" value="TPR"/>
    <property type="match status" value="2"/>
</dbReference>
<accession>A0A1I2UX80</accession>
<keyword evidence="1" id="KW-0175">Coiled coil</keyword>
<dbReference type="GO" id="GO:0070206">
    <property type="term" value="P:protein trimerization"/>
    <property type="evidence" value="ECO:0007669"/>
    <property type="project" value="InterPro"/>
</dbReference>
<dbReference type="Pfam" id="PF13174">
    <property type="entry name" value="TPR_6"/>
    <property type="match status" value="1"/>
</dbReference>
<gene>
    <name evidence="1" type="primary">cpoB</name>
    <name evidence="5" type="ORF">SAMN05216175_11460</name>
</gene>
<comment type="subcellular location">
    <subcellularLocation>
        <location evidence="1">Periplasm</location>
    </subcellularLocation>
</comment>
<feature type="coiled-coil region" evidence="1">
    <location>
        <begin position="48"/>
        <end position="82"/>
    </location>
</feature>
<dbReference type="GO" id="GO:0030288">
    <property type="term" value="C:outer membrane-bounded periplasmic space"/>
    <property type="evidence" value="ECO:0007669"/>
    <property type="project" value="UniProtKB-UniRule"/>
</dbReference>
<feature type="domain" description="YbgF trimerisation" evidence="4">
    <location>
        <begin position="48"/>
        <end position="96"/>
    </location>
</feature>
<protein>
    <recommendedName>
        <fullName evidence="1">Cell division coordinator CpoB</fullName>
    </recommendedName>
</protein>
<evidence type="ECO:0000259" key="4">
    <source>
        <dbReference type="Pfam" id="PF16331"/>
    </source>
</evidence>
<dbReference type="Proteomes" id="UP000198623">
    <property type="component" value="Unassembled WGS sequence"/>
</dbReference>
<keyword evidence="2" id="KW-0802">TPR repeat</keyword>
<reference evidence="6" key="1">
    <citation type="submission" date="2016-10" db="EMBL/GenBank/DDBJ databases">
        <authorList>
            <person name="Varghese N."/>
            <person name="Submissions S."/>
        </authorList>
    </citation>
    <scope>NUCLEOTIDE SEQUENCE [LARGE SCALE GENOMIC DNA]</scope>
    <source>
        <strain evidence="6">CGMCC 1.10971</strain>
    </source>
</reference>
<dbReference type="InterPro" id="IPR014162">
    <property type="entry name" value="CpoB_C"/>
</dbReference>
<dbReference type="Gene3D" id="1.25.40.10">
    <property type="entry name" value="Tetratricopeptide repeat domain"/>
    <property type="match status" value="1"/>
</dbReference>
<sequence length="281" mass="30925" precursor="true">MKLIFLKRISVCLAATAFAVAAQAAQVVPVIEVNQNNSASGNYALSQSSQLIITIQQLQDEVRSLRGQLESQEYRLKRIETDQKERYRDLDRRLSLIMQSQMQGESGAVSSEEPRSTSSVDVKAQEKTSAEENTAGRNTSSLSNVDKSATASSETAGSSAGDQSDYQAAFALVRERDFNAAANSFTSFLTDYPDSPRVANAYYWLGEIYLAQGKQKESEASFLRVADQYRDSRKASDALYKLGILYKQQGNLEKSMIFMSRVVKEYPDTSAAQLAASALGQ</sequence>
<feature type="chain" id="PRO_5011801718" description="Cell division coordinator CpoB" evidence="1">
    <location>
        <begin position="25"/>
        <end position="281"/>
    </location>
</feature>
<evidence type="ECO:0000256" key="2">
    <source>
        <dbReference type="PROSITE-ProRule" id="PRU00339"/>
    </source>
</evidence>
<feature type="signal peptide" evidence="1">
    <location>
        <begin position="1"/>
        <end position="24"/>
    </location>
</feature>
<dbReference type="EMBL" id="FOOU01000014">
    <property type="protein sequence ID" value="SFG80809.1"/>
    <property type="molecule type" value="Genomic_DNA"/>
</dbReference>
<dbReference type="STRING" id="1045558.SAMN05216175_11460"/>
<dbReference type="InterPro" id="IPR011990">
    <property type="entry name" value="TPR-like_helical_dom_sf"/>
</dbReference>
<keyword evidence="1" id="KW-0574">Periplasm</keyword>
<proteinExistence type="inferred from homology"/>
<dbReference type="HAMAP" id="MF_02066">
    <property type="entry name" value="CpoB"/>
    <property type="match status" value="1"/>
</dbReference>
<dbReference type="Pfam" id="PF13432">
    <property type="entry name" value="TPR_16"/>
    <property type="match status" value="1"/>
</dbReference>
<dbReference type="PROSITE" id="PS50005">
    <property type="entry name" value="TPR"/>
    <property type="match status" value="1"/>
</dbReference>
<dbReference type="RefSeq" id="WP_090729610.1">
    <property type="nucleotide sequence ID" value="NZ_FOOU01000014.1"/>
</dbReference>
<dbReference type="Pfam" id="PF16331">
    <property type="entry name" value="TolA_bind_tri"/>
    <property type="match status" value="1"/>
</dbReference>
<dbReference type="GO" id="GO:0043093">
    <property type="term" value="P:FtsZ-dependent cytokinesis"/>
    <property type="evidence" value="ECO:0007669"/>
    <property type="project" value="UniProtKB-UniRule"/>
</dbReference>
<dbReference type="OrthoDB" id="9768142at2"/>
<keyword evidence="1" id="KW-0132">Cell division</keyword>
<dbReference type="InterPro" id="IPR019734">
    <property type="entry name" value="TPR_rpt"/>
</dbReference>
<keyword evidence="1" id="KW-0732">Signal</keyword>
<feature type="region of interest" description="Disordered" evidence="3">
    <location>
        <begin position="101"/>
        <end position="161"/>
    </location>
</feature>
<feature type="compositionally biased region" description="Low complexity" evidence="3">
    <location>
        <begin position="148"/>
        <end position="161"/>
    </location>
</feature>
<dbReference type="SUPFAM" id="SSF48452">
    <property type="entry name" value="TPR-like"/>
    <property type="match status" value="1"/>
</dbReference>
<dbReference type="Gene3D" id="1.20.5.110">
    <property type="match status" value="1"/>
</dbReference>
<dbReference type="AlphaFoldDB" id="A0A1I2UX80"/>
<evidence type="ECO:0000256" key="1">
    <source>
        <dbReference type="HAMAP-Rule" id="MF_02066"/>
    </source>
</evidence>
<feature type="compositionally biased region" description="Polar residues" evidence="3">
    <location>
        <begin position="131"/>
        <end position="147"/>
    </location>
</feature>
<dbReference type="InterPro" id="IPR034706">
    <property type="entry name" value="CpoB"/>
</dbReference>
<comment type="similarity">
    <text evidence="1">Belongs to the CpoB family.</text>
</comment>
<dbReference type="InterPro" id="IPR032519">
    <property type="entry name" value="YbgF_tri"/>
</dbReference>
<keyword evidence="1" id="KW-0131">Cell cycle</keyword>
<evidence type="ECO:0000313" key="6">
    <source>
        <dbReference type="Proteomes" id="UP000198623"/>
    </source>
</evidence>
<evidence type="ECO:0000256" key="3">
    <source>
        <dbReference type="SAM" id="MobiDB-lite"/>
    </source>
</evidence>
<feature type="repeat" description="TPR" evidence="2">
    <location>
        <begin position="236"/>
        <end position="269"/>
    </location>
</feature>
<name>A0A1I2UX80_9GAMM</name>
<dbReference type="NCBIfam" id="TIGR02795">
    <property type="entry name" value="tol_pal_ybgF"/>
    <property type="match status" value="1"/>
</dbReference>